<keyword evidence="3" id="KW-1185">Reference proteome</keyword>
<reference evidence="2 3" key="1">
    <citation type="submission" date="2018-04" db="EMBL/GenBank/DDBJ databases">
        <title>Genomic Encyclopedia of Archaeal and Bacterial Type Strains, Phase II (KMG-II): from individual species to whole genera.</title>
        <authorList>
            <person name="Goeker M."/>
        </authorList>
    </citation>
    <scope>NUCLEOTIDE SEQUENCE [LARGE SCALE GENOMIC DNA]</scope>
    <source>
        <strain evidence="2 3">DSM 26809</strain>
    </source>
</reference>
<dbReference type="RefSeq" id="WP_170113529.1">
    <property type="nucleotide sequence ID" value="NZ_CP160205.1"/>
</dbReference>
<evidence type="ECO:0000313" key="3">
    <source>
        <dbReference type="Proteomes" id="UP000244168"/>
    </source>
</evidence>
<accession>A0A2T5JGC7</accession>
<keyword evidence="1" id="KW-0472">Membrane</keyword>
<keyword evidence="1" id="KW-0812">Transmembrane</keyword>
<dbReference type="Proteomes" id="UP000244168">
    <property type="component" value="Unassembled WGS sequence"/>
</dbReference>
<evidence type="ECO:0000313" key="2">
    <source>
        <dbReference type="EMBL" id="PTR01465.1"/>
    </source>
</evidence>
<dbReference type="EMBL" id="QAOQ01000001">
    <property type="protein sequence ID" value="PTR01465.1"/>
    <property type="molecule type" value="Genomic_DNA"/>
</dbReference>
<dbReference type="AlphaFoldDB" id="A0A2T5JGC7"/>
<organism evidence="2 3">
    <name type="scientific">Mucilaginibacter yixingensis</name>
    <dbReference type="NCBI Taxonomy" id="1295612"/>
    <lineage>
        <taxon>Bacteria</taxon>
        <taxon>Pseudomonadati</taxon>
        <taxon>Bacteroidota</taxon>
        <taxon>Sphingobacteriia</taxon>
        <taxon>Sphingobacteriales</taxon>
        <taxon>Sphingobacteriaceae</taxon>
        <taxon>Mucilaginibacter</taxon>
    </lineage>
</organism>
<evidence type="ECO:0000256" key="1">
    <source>
        <dbReference type="SAM" id="Phobius"/>
    </source>
</evidence>
<feature type="transmembrane region" description="Helical" evidence="1">
    <location>
        <begin position="13"/>
        <end position="33"/>
    </location>
</feature>
<comment type="caution">
    <text evidence="2">The sequence shown here is derived from an EMBL/GenBank/DDBJ whole genome shotgun (WGS) entry which is preliminary data.</text>
</comment>
<proteinExistence type="predicted"/>
<protein>
    <submittedName>
        <fullName evidence="2">Uncharacterized protein</fullName>
    </submittedName>
</protein>
<sequence>MTLNDVGLLGKKILVGIIVTVVPFTIIFGGLWFTQKLLSRPAGDTPIVKQIQSSRT</sequence>
<gene>
    <name evidence="2" type="ORF">C8P68_101699</name>
</gene>
<name>A0A2T5JGC7_9SPHI</name>
<keyword evidence="1" id="KW-1133">Transmembrane helix</keyword>